<protein>
    <submittedName>
        <fullName evidence="2">Modulator of VRAC current 1</fullName>
    </submittedName>
</protein>
<dbReference type="GO" id="GO:0005783">
    <property type="term" value="C:endoplasmic reticulum"/>
    <property type="evidence" value="ECO:0007669"/>
    <property type="project" value="TreeGrafter"/>
</dbReference>
<gene>
    <name evidence="2" type="primary">MLC1</name>
    <name evidence="2" type="synonym">mlc1</name>
</gene>
<feature type="transmembrane region" description="Helical" evidence="1">
    <location>
        <begin position="150"/>
        <end position="172"/>
    </location>
</feature>
<dbReference type="InParanoid" id="A0A671TK94"/>
<keyword evidence="3" id="KW-1185">Reference proteome</keyword>
<dbReference type="PANTHER" id="PTHR17597">
    <property type="entry name" value="MEMBRANE PROTEIN MLC1"/>
    <property type="match status" value="1"/>
</dbReference>
<dbReference type="AlphaFoldDB" id="A0A671TK94"/>
<dbReference type="GO" id="GO:0005886">
    <property type="term" value="C:plasma membrane"/>
    <property type="evidence" value="ECO:0007669"/>
    <property type="project" value="TreeGrafter"/>
</dbReference>
<name>A0A671TK94_SPAAU</name>
<sequence length="402" mass="44539">MWRTLPTLQCPFNALFTDRRPDRGERYRPERDSYTVDVRASDLQLAQPEPLKHPCFSYRAWLYSVLIGGSLLITSGFSLYLGNVFPVAMDYLRCAAGSGLPAAIASFAIAKNRHVAVNFQVVYVSTFAVTTTCLVWFGCKLVLNPSAVNINFNLILMIVLEVLMASTVILSARSAEDCCCHRKVCTYDRPAIMKPAVFPTRLLKAYSVIEVIVGISAVFGGIIALNMDALLPGPYLSVTFFWILVACFPSAIASHVVSEYPNKCLVEVLIAISSVTSPLLFSASGFLSCSVISFIEMFLHDVPTAKQSYDILLLILMVLLLVQAILTSATVVHCASYKSQLRMGAVECDDSMHTSSHYCEVRQVEGRSRGHNWTHLSVFIRPASPARDVKMCRIRNVILFRL</sequence>
<feature type="transmembrane region" description="Helical" evidence="1">
    <location>
        <begin position="235"/>
        <end position="257"/>
    </location>
</feature>
<dbReference type="Ensembl" id="ENSSAUT00010001806.1">
    <property type="protein sequence ID" value="ENSSAUP00010001735.1"/>
    <property type="gene ID" value="ENSSAUG00010000839.1"/>
</dbReference>
<accession>A0A671TK94</accession>
<organism evidence="2 3">
    <name type="scientific">Sparus aurata</name>
    <name type="common">Gilthead sea bream</name>
    <dbReference type="NCBI Taxonomy" id="8175"/>
    <lineage>
        <taxon>Eukaryota</taxon>
        <taxon>Metazoa</taxon>
        <taxon>Chordata</taxon>
        <taxon>Craniata</taxon>
        <taxon>Vertebrata</taxon>
        <taxon>Euteleostomi</taxon>
        <taxon>Actinopterygii</taxon>
        <taxon>Neopterygii</taxon>
        <taxon>Teleostei</taxon>
        <taxon>Neoteleostei</taxon>
        <taxon>Acanthomorphata</taxon>
        <taxon>Eupercaria</taxon>
        <taxon>Spariformes</taxon>
        <taxon>Sparidae</taxon>
        <taxon>Sparus</taxon>
    </lineage>
</organism>
<feature type="transmembrane region" description="Helical" evidence="1">
    <location>
        <begin position="269"/>
        <end position="299"/>
    </location>
</feature>
<evidence type="ECO:0000313" key="2">
    <source>
        <dbReference type="Ensembl" id="ENSSAUP00010001735.1"/>
    </source>
</evidence>
<dbReference type="InterPro" id="IPR033280">
    <property type="entry name" value="Membrane_MLC1"/>
</dbReference>
<proteinExistence type="predicted"/>
<reference evidence="2" key="2">
    <citation type="submission" date="2025-08" db="UniProtKB">
        <authorList>
            <consortium name="Ensembl"/>
        </authorList>
    </citation>
    <scope>IDENTIFICATION</scope>
</reference>
<dbReference type="PANTHER" id="PTHR17597:SF0">
    <property type="entry name" value="MEMBRANE PROTEIN MLC1"/>
    <property type="match status" value="1"/>
</dbReference>
<evidence type="ECO:0000256" key="1">
    <source>
        <dbReference type="SAM" id="Phobius"/>
    </source>
</evidence>
<keyword evidence="1" id="KW-0812">Transmembrane</keyword>
<keyword evidence="1" id="KW-1133">Transmembrane helix</keyword>
<dbReference type="GO" id="GO:0031410">
    <property type="term" value="C:cytoplasmic vesicle"/>
    <property type="evidence" value="ECO:0007669"/>
    <property type="project" value="TreeGrafter"/>
</dbReference>
<keyword evidence="1" id="KW-0472">Membrane</keyword>
<feature type="transmembrane region" description="Helical" evidence="1">
    <location>
        <begin position="60"/>
        <end position="82"/>
    </location>
</feature>
<feature type="transmembrane region" description="Helical" evidence="1">
    <location>
        <begin position="121"/>
        <end position="138"/>
    </location>
</feature>
<dbReference type="GeneTree" id="ENSGT00390000015442"/>
<feature type="transmembrane region" description="Helical" evidence="1">
    <location>
        <begin position="88"/>
        <end position="109"/>
    </location>
</feature>
<dbReference type="GO" id="GO:0047484">
    <property type="term" value="P:regulation of response to osmotic stress"/>
    <property type="evidence" value="ECO:0007669"/>
    <property type="project" value="TreeGrafter"/>
</dbReference>
<reference evidence="2" key="3">
    <citation type="submission" date="2025-09" db="UniProtKB">
        <authorList>
            <consortium name="Ensembl"/>
        </authorList>
    </citation>
    <scope>IDENTIFICATION</scope>
</reference>
<feature type="transmembrane region" description="Helical" evidence="1">
    <location>
        <begin position="311"/>
        <end position="335"/>
    </location>
</feature>
<reference evidence="2" key="1">
    <citation type="submission" date="2021-04" db="EMBL/GenBank/DDBJ databases">
        <authorList>
            <consortium name="Wellcome Sanger Institute Data Sharing"/>
        </authorList>
    </citation>
    <scope>NUCLEOTIDE SEQUENCE [LARGE SCALE GENOMIC DNA]</scope>
</reference>
<dbReference type="Proteomes" id="UP000472265">
    <property type="component" value="Chromosome 8"/>
</dbReference>
<evidence type="ECO:0000313" key="3">
    <source>
        <dbReference type="Proteomes" id="UP000472265"/>
    </source>
</evidence>
<feature type="transmembrane region" description="Helical" evidence="1">
    <location>
        <begin position="203"/>
        <end position="223"/>
    </location>
</feature>